<proteinExistence type="inferred from homology"/>
<dbReference type="InterPro" id="IPR002859">
    <property type="entry name" value="PKD/REJ-like"/>
</dbReference>
<feature type="transmembrane region" description="Helical" evidence="15">
    <location>
        <begin position="3440"/>
        <end position="3472"/>
    </location>
</feature>
<dbReference type="GO" id="GO:0005886">
    <property type="term" value="C:plasma membrane"/>
    <property type="evidence" value="ECO:0007669"/>
    <property type="project" value="UniProtKB-SubCell"/>
</dbReference>
<evidence type="ECO:0000256" key="3">
    <source>
        <dbReference type="ARBA" id="ARBA00007200"/>
    </source>
</evidence>
<sequence length="3539" mass="392317">MNSDIDVWQTERPYAVQMKTLDYRAENMASANRKEFSHKFNASGVYPIRIHYHNSYSNGWVELNTTVETGIVIGDYNVSTLVAVNSVIDVTVPVLAGNTISVFVDNGDDARSYNEEFSADWDVIAAVAEVKFSVYYTRPGNYSFSCYYVNSASFVVHNYTIQVFHPIANLQVVSGAVMHDTAFEVIVLAHGSCIPDCSLHIGIGSTCFTKDLLLQSHENDTINETISVSTGCDEGVYDMSVELRNVISSAQDQQKMYVEVPIVNITGWIEFTTYNKVVFNTTLIMETNTFTPYGLTYTCVHHFYGDSHITVTYLPMSIQPNTIIQHNYTEPGDYEYNVTCFNKISLVQLFLEVNIINPDVPIEGLVIGYPHEPVAVDDVITFSLFIDRGNNVTFDFDFGDNTTGAITVVTPIETPISTNMSTNLSHAFNYSQTTGPFFVQLNASNAVSFELGAVYVDVHELVTGVSATAVKNHTKVGDSVFFTVSITTGTHAIAYMYPGDGTPHTVEYFVRHSSANPIEFSHIYSQPGKYRPQFVVNNTLSSANYTYPTDIVIQHPITGITLDAPSPVAVPTGVIVYGVDVPRTDPWPTDPFCKWTFVDRVVRMVVATPLASGQTYSETFTYNETHTGIQTGNVTCTNFVSTHTAFVDVMVQRKVEDATIQVVTPAVAIGKVTEFNITAIKGSHLKYKVNFKDGSVVEYVHPDPLNSVAAFTFEHRYVTEGNYSISIDVSNEVSSAVVVATEPVVVQLPLEGLSVSSDSPVGTPPGLVTYKVTAEENIHAKNMHLMWMFNDGAVAETQYTDSVTENTPVTKTHTYSGGTYTMFTTFVNCSNLISHFVINTTIVVEVVIEHASLNTSTRVASVGEAVTFTMDAQQGSNITYTLRSGDGEESKHNADTPVDFSHSYTDPGNYSVQLTAANDISQRSALPDKIVVVVQHPLVCDNLQLTCKDVMSTDLPEMPFVITVTDGTPEPTTVHLTVNMSTGQVSSLFVSHWPFRWILEVDSAVSGDVDINMTLSNLVSSCVLPRVLVVQEPITYLELTTPIVVKSGQQVNMTANMEKGSEMEGTVAFGDSSTEQVTWHGTVHSYMVTHIYTKAGIYSVTVSVKNRLTESPVIASNRIEVQNPVERMTVVSGQQFALPPGELAFTISQDKDVLTPSGPFSVVVMFGDGQTASVNRDTVSDLDFTHTYSATAEYNLKINISNRVSSQEITQQVDVLERVAGLTFSASIDGEMLAVDNEFLTVKQNKDLVFSAKCKRGTKVTYRWKFGDNVPQESNGASITHVFHEVEETVLVLTASNALGHVESLSRNIFVITVLEVNTIACPSSVPIGGELNFDATLVSPVERLCVQFSIANSTGVTIFWQGASYEICTQVLPSGVTFDHMAAGFTVLHSDDMVLHLRTTLQQPGNYTVSVNIYTDWVMVTETRSVAVGEPIREKLAIQAKDNLGSSPDMPIVIEKLSPLRMSPSQFTITVNAGHEKVDSTWEIFKYEEQADGGVTTTKVPLESVGATVFAGELLIPPGRLPYGKYLCRINITMTSGTGEFVTGDIYVKSVKGPLKAKIRFNEYRVIGTEQTVVMNALDDSSDRDADDDKAGMTFEWFCRQLDEASLEQLLHSNTTVPLPTDADFTLNSNGGCFGDGPGRLVQDDISTGKFHFQAAYMQSGTKYVMTVRVRKDNRMGTTSQILEVVQGQPLKIIIKCLSNCQSAVNPQVDYEAIALCTSCPTNTRPVFVWSITSNSSDDIILHTDGDNSRVVIRAGSLEARVNYSLSVNGSVTGESGRNQINFTVSSAPYGGNCSIRPTSGPHDVYCQSFYQVPVTFTVSFYQVLMTFTDVVVVGRHALEEFNVDCEGWQDGTGLALQKLSYGYNYVLGENVIPVFTKTPVLPAGNKNNDYTYPFHVLIKNKFGVMTVEVINVTVYEKGSEVQLSTATTWSDIEPSQAVLFLEDTLARFQFVTHILTVSNGQLPGRTTIRALGKPGTTTDPNKPGPTAGPSTEDPSSKPGQGGQSPKMFNSMLSTLDVICQNMSSTSESIVEILESVNVIIKKIPPTVSAKVKEEAMSLLAHMSQKLIETASGSTSQQGSTQGGTSQQGSTQGSSGAQGMTPDRQREVSTLVVQAMDNTMNLIDLTPPVVETPVEVNLDEVPDEEAEERAIIAKEKKRIDTIRLKKTTAAMTEIVIANIRKAMKVNLETQTDLESKGTADSEEGIGSDDVMKFDVIRFGNSSQPVSMTLQSVTAGSDISVDTGKGSVELPGAMFSTFTTLQVSLVRENIYSWVDSSRDVDSGIFKVNLFDKDGGAMILDSFMTTTDNFEVNFKLPALKFPPPEKDKKDVPLFENMVYKSFNISIATSALMLHMGSTPGQSWQIFISFNVTRQIEQRPTNMSYDFAMTLPSESHDPWLLFVSENITKPGIAILGMLSSETRQKTSRRKRRAAPETTGDLDLNMTVSLHRCRAWDSALEQWRSDVCQLLNSSTQTEVKCNCGELSKEVSSYATGFSMPTVNTIDFKDIYAHFWQNLATNPTVYCTVLAIIAVYLLLIVWARRMDRRDLDRWGMTPLLDNKVFHTHRYRVSVFTGLRRNAGTTSNVCFILAGNQGDSGMRLLDDGKKKNFTRGSVRHFLMTLSQPLGMLSFLRIWHDNSGDGVHAGWFLDKIVVEDLITSERYFFLCGRWLATDEDDGEVNRNIAAAVNQGDIDFHNAFFTNARAKLSDDHIWFSVVMRPTPSSFTRVQRLTCCISLLFTTMLTNAMWYQSEDVEHDQAVRLGPITFSAAALIVSIFSSLFVIPINLIIVQLFRKSKPANCEEKTEEKCDGESEGEPEKEGSQHDSSEEESDMESGSESDSTVSTSTGEEEGKKSGKGKEPWWRQQYPLPHWCIYVAWGVAVTSIVVSAFFVIMYSFEFGKQKSEAWLSALVFSFTESVIVIQPFKVVLTAVVIASIFKTLDDSSTKTASVGHLADDVPHNVDHLQTMTVPLPPSTRRLARARHQRIYEKRMWGAIKEIATYMFFLATVSFITWGTKDDTVFLMNTSIRELYNGGNGTYRSSWVKSGTHFWRWCKEAVVPLTYNEWNYAGDPTTRRVRAFLMDMASFRIGAVRMRQVRVSPASCNIVPVMRKGILECNNAYSMFSEEDRNFTVGWARSDNSTALSRIEKAYRYHSSLDLKGVPTYGLVALYGGGGYIADLGTSQRQAKALMAELIANEWIDIYTRAVFIEFTVYNPNINLFAFVNLLMEFPETGSILPYPRVESFHVYSTIGGLGTAILLGQIIFVIMLITNTVSEVIKFNSQRKEYFNDPWNYVEVAVIITSVIGVAMHIMRELISRIVMNQLNKDKEGYTNYSGLALYDGKLTELIGAVIFLTNIKFLRLLRFNKHIHQFAATLRLARSSLGGFGLMAMIIFLNFTLTALLIFGTTLETFSKFIMSFQTLFSMLIGKFDLREMTGQMDSWLGKIFFVVFSIVVFFILVNMFLGILMTAYTLAQEEPLPEDRRYDILKFLHSQIKRTFCKKKLDVTEEEIEEMEIDTTNFDLLEERLHMIEIIISKYKSR</sequence>
<dbReference type="Pfam" id="PF01477">
    <property type="entry name" value="PLAT"/>
    <property type="match status" value="1"/>
</dbReference>
<feature type="region of interest" description="Disordered" evidence="14">
    <location>
        <begin position="1967"/>
        <end position="2010"/>
    </location>
</feature>
<evidence type="ECO:0000256" key="14">
    <source>
        <dbReference type="SAM" id="MobiDB-lite"/>
    </source>
</evidence>
<feature type="domain" description="PKD" evidence="16">
    <location>
        <begin position="682"/>
        <end position="753"/>
    </location>
</feature>
<feature type="transmembrane region" description="Helical" evidence="15">
    <location>
        <begin position="2905"/>
        <end position="2936"/>
    </location>
</feature>
<evidence type="ECO:0000259" key="17">
    <source>
        <dbReference type="PROSITE" id="PS50095"/>
    </source>
</evidence>
<feature type="region of interest" description="Disordered" evidence="14">
    <location>
        <begin position="2071"/>
        <end position="2105"/>
    </location>
</feature>
<dbReference type="Pfam" id="PF20519">
    <property type="entry name" value="Polycystin_dom"/>
    <property type="match status" value="1"/>
</dbReference>
<evidence type="ECO:0000256" key="15">
    <source>
        <dbReference type="SAM" id="Phobius"/>
    </source>
</evidence>
<feature type="compositionally biased region" description="Low complexity" evidence="14">
    <location>
        <begin position="2071"/>
        <end position="2100"/>
    </location>
</feature>
<dbReference type="Gene3D" id="1.10.287.70">
    <property type="match status" value="1"/>
</dbReference>
<evidence type="ECO:0000256" key="12">
    <source>
        <dbReference type="PIRSR" id="PIRSR603915-2"/>
    </source>
</evidence>
<evidence type="ECO:0000256" key="11">
    <source>
        <dbReference type="ARBA" id="ARBA00023273"/>
    </source>
</evidence>
<feature type="domain" description="PKD" evidence="16">
    <location>
        <begin position="1257"/>
        <end position="1311"/>
    </location>
</feature>
<dbReference type="InterPro" id="IPR003915">
    <property type="entry name" value="PKD_2"/>
</dbReference>
<dbReference type="Pfam" id="PF02010">
    <property type="entry name" value="REJ"/>
    <property type="match status" value="1"/>
</dbReference>
<dbReference type="PROSITE" id="PS50095">
    <property type="entry name" value="PLAT"/>
    <property type="match status" value="1"/>
</dbReference>
<dbReference type="PROSITE" id="PS50093">
    <property type="entry name" value="PKD"/>
    <property type="match status" value="5"/>
</dbReference>
<comment type="subcellular location">
    <subcellularLocation>
        <location evidence="2">Cell membrane</location>
        <topology evidence="2">Multi-pass membrane protein</topology>
    </subcellularLocation>
    <subcellularLocation>
        <location evidence="1">Cell projection</location>
        <location evidence="1">Cilium</location>
    </subcellularLocation>
</comment>
<feature type="domain" description="PLAT" evidence="17">
    <location>
        <begin position="2564"/>
        <end position="2683"/>
    </location>
</feature>
<dbReference type="InterPro" id="IPR036392">
    <property type="entry name" value="PLAT/LH2_dom_sf"/>
</dbReference>
<evidence type="ECO:0000256" key="6">
    <source>
        <dbReference type="ARBA" id="ARBA00022729"/>
    </source>
</evidence>
<evidence type="ECO:0000256" key="10">
    <source>
        <dbReference type="ARBA" id="ARBA00023180"/>
    </source>
</evidence>
<feature type="transmembrane region" description="Helical" evidence="15">
    <location>
        <begin position="3342"/>
        <end position="3361"/>
    </location>
</feature>
<evidence type="ECO:0000313" key="18">
    <source>
        <dbReference type="EMBL" id="KAK2167152.1"/>
    </source>
</evidence>
<name>A0AAD9NEC7_RIDPI</name>
<dbReference type="CDD" id="cd00146">
    <property type="entry name" value="PKD"/>
    <property type="match status" value="1"/>
</dbReference>
<dbReference type="Pfam" id="PF00801">
    <property type="entry name" value="PKD"/>
    <property type="match status" value="3"/>
</dbReference>
<feature type="transmembrane region" description="Helical" evidence="15">
    <location>
        <begin position="3243"/>
        <end position="3269"/>
    </location>
</feature>
<dbReference type="InterPro" id="IPR013783">
    <property type="entry name" value="Ig-like_fold"/>
</dbReference>
<dbReference type="Gene3D" id="2.60.40.10">
    <property type="entry name" value="Immunoglobulins"/>
    <property type="match status" value="5"/>
</dbReference>
<evidence type="ECO:0000256" key="2">
    <source>
        <dbReference type="ARBA" id="ARBA00004651"/>
    </source>
</evidence>
<feature type="domain" description="PKD" evidence="16">
    <location>
        <begin position="1166"/>
        <end position="1222"/>
    </location>
</feature>
<reference evidence="18" key="1">
    <citation type="journal article" date="2023" name="Mol. Biol. Evol.">
        <title>Third-Generation Sequencing Reveals the Adaptive Role of the Epigenome in Three Deep-Sea Polychaetes.</title>
        <authorList>
            <person name="Perez M."/>
            <person name="Aroh O."/>
            <person name="Sun Y."/>
            <person name="Lan Y."/>
            <person name="Juniper S.K."/>
            <person name="Young C.R."/>
            <person name="Angers B."/>
            <person name="Qian P.Y."/>
        </authorList>
    </citation>
    <scope>NUCLEOTIDE SEQUENCE</scope>
    <source>
        <strain evidence="18">R07B-5</strain>
    </source>
</reference>
<dbReference type="InterPro" id="IPR013122">
    <property type="entry name" value="PKD1_2_channel"/>
</dbReference>
<feature type="region of interest" description="Disordered" evidence="14">
    <location>
        <begin position="2802"/>
        <end position="2858"/>
    </location>
</feature>
<keyword evidence="5 15" id="KW-0812">Transmembrane</keyword>
<feature type="compositionally biased region" description="Low complexity" evidence="14">
    <location>
        <begin position="2836"/>
        <end position="2845"/>
    </location>
</feature>
<feature type="transmembrane region" description="Helical" evidence="15">
    <location>
        <begin position="2767"/>
        <end position="2788"/>
    </location>
</feature>
<comment type="similarity">
    <text evidence="3">Belongs to the polycystin family.</text>
</comment>
<comment type="caution">
    <text evidence="18">The sequence shown here is derived from an EMBL/GenBank/DDBJ whole genome shotgun (WGS) entry which is preliminary data.</text>
</comment>
<dbReference type="SUPFAM" id="SSF49723">
    <property type="entry name" value="Lipase/lipooxygenase domain (PLAT/LH2 domain)"/>
    <property type="match status" value="1"/>
</dbReference>
<feature type="transmembrane region" description="Helical" evidence="15">
    <location>
        <begin position="2519"/>
        <end position="2539"/>
    </location>
</feature>
<dbReference type="PANTHER" id="PTHR10877">
    <property type="entry name" value="POLYCYSTIN FAMILY MEMBER"/>
    <property type="match status" value="1"/>
</dbReference>
<feature type="transmembrane region" description="Helical" evidence="15">
    <location>
        <begin position="2997"/>
        <end position="3014"/>
    </location>
</feature>
<dbReference type="GO" id="GO:0005929">
    <property type="term" value="C:cilium"/>
    <property type="evidence" value="ECO:0007669"/>
    <property type="project" value="UniProtKB-SubCell"/>
</dbReference>
<feature type="transmembrane region" description="Helical" evidence="15">
    <location>
        <begin position="2870"/>
        <end position="2893"/>
    </location>
</feature>
<keyword evidence="9 15" id="KW-0472">Membrane</keyword>
<dbReference type="InterPro" id="IPR001024">
    <property type="entry name" value="PLAT/LH2_dom"/>
</dbReference>
<dbReference type="SMART" id="SM00089">
    <property type="entry name" value="PKD"/>
    <property type="match status" value="7"/>
</dbReference>
<feature type="compositionally biased region" description="Acidic residues" evidence="14">
    <location>
        <begin position="2825"/>
        <end position="2835"/>
    </location>
</feature>
<dbReference type="GO" id="GO:0050982">
    <property type="term" value="P:detection of mechanical stimulus"/>
    <property type="evidence" value="ECO:0007669"/>
    <property type="project" value="TreeGrafter"/>
</dbReference>
<keyword evidence="7 15" id="KW-1133">Transmembrane helix</keyword>
<evidence type="ECO:0000313" key="19">
    <source>
        <dbReference type="Proteomes" id="UP001209878"/>
    </source>
</evidence>
<dbReference type="PRINTS" id="PR01433">
    <property type="entry name" value="POLYCYSTIN2"/>
</dbReference>
<gene>
    <name evidence="18" type="ORF">NP493_1289g00012</name>
</gene>
<evidence type="ECO:0000256" key="13">
    <source>
        <dbReference type="PROSITE-ProRule" id="PRU00152"/>
    </source>
</evidence>
<evidence type="ECO:0000256" key="4">
    <source>
        <dbReference type="ARBA" id="ARBA00022475"/>
    </source>
</evidence>
<dbReference type="Proteomes" id="UP001209878">
    <property type="component" value="Unassembled WGS sequence"/>
</dbReference>
<dbReference type="GO" id="GO:0005262">
    <property type="term" value="F:calcium channel activity"/>
    <property type="evidence" value="ECO:0007669"/>
    <property type="project" value="TreeGrafter"/>
</dbReference>
<feature type="transmembrane region" description="Helical" evidence="15">
    <location>
        <begin position="2726"/>
        <end position="2747"/>
    </location>
</feature>
<evidence type="ECO:0000256" key="8">
    <source>
        <dbReference type="ARBA" id="ARBA00023069"/>
    </source>
</evidence>
<feature type="disulfide bond" evidence="12">
    <location>
        <begin position="3102"/>
        <end position="3115"/>
    </location>
</feature>
<evidence type="ECO:0000256" key="5">
    <source>
        <dbReference type="ARBA" id="ARBA00022692"/>
    </source>
</evidence>
<dbReference type="Pfam" id="PF08016">
    <property type="entry name" value="PKD_channel"/>
    <property type="match status" value="1"/>
</dbReference>
<feature type="compositionally biased region" description="Basic and acidic residues" evidence="14">
    <location>
        <begin position="2848"/>
        <end position="2858"/>
    </location>
</feature>
<dbReference type="GO" id="GO:0005509">
    <property type="term" value="F:calcium ion binding"/>
    <property type="evidence" value="ECO:0007669"/>
    <property type="project" value="InterPro"/>
</dbReference>
<evidence type="ECO:0000259" key="16">
    <source>
        <dbReference type="PROSITE" id="PS50093"/>
    </source>
</evidence>
<feature type="transmembrane region" description="Helical" evidence="15">
    <location>
        <begin position="3381"/>
        <end position="3403"/>
    </location>
</feature>
<feature type="domain" description="PKD" evidence="16">
    <location>
        <begin position="1069"/>
        <end position="1106"/>
    </location>
</feature>
<feature type="transmembrane region" description="Helical" evidence="15">
    <location>
        <begin position="3290"/>
        <end position="3310"/>
    </location>
</feature>
<keyword evidence="19" id="KW-1185">Reference proteome</keyword>
<dbReference type="FunFam" id="2.60.60.20:FF:000022">
    <property type="entry name" value="Uncharacterized protein"/>
    <property type="match status" value="1"/>
</dbReference>
<evidence type="ECO:0000256" key="9">
    <source>
        <dbReference type="ARBA" id="ARBA00023136"/>
    </source>
</evidence>
<keyword evidence="6" id="KW-0732">Signal</keyword>
<dbReference type="InterPro" id="IPR046791">
    <property type="entry name" value="Polycystin_dom"/>
</dbReference>
<comment type="caution">
    <text evidence="13">Lacks conserved residue(s) required for the propagation of feature annotation.</text>
</comment>
<keyword evidence="11" id="KW-0966">Cell projection</keyword>
<feature type="domain" description="PKD" evidence="16">
    <location>
        <begin position="849"/>
        <end position="934"/>
    </location>
</feature>
<dbReference type="Gene3D" id="2.60.60.20">
    <property type="entry name" value="PLAT/LH2 domain"/>
    <property type="match status" value="1"/>
</dbReference>
<dbReference type="PANTHER" id="PTHR10877:SF150">
    <property type="entry name" value="REJ DOMAIN-CONTAINING PROTEIN"/>
    <property type="match status" value="1"/>
</dbReference>
<organism evidence="18 19">
    <name type="scientific">Ridgeia piscesae</name>
    <name type="common">Tubeworm</name>
    <dbReference type="NCBI Taxonomy" id="27915"/>
    <lineage>
        <taxon>Eukaryota</taxon>
        <taxon>Metazoa</taxon>
        <taxon>Spiralia</taxon>
        <taxon>Lophotrochozoa</taxon>
        <taxon>Annelida</taxon>
        <taxon>Polychaeta</taxon>
        <taxon>Sedentaria</taxon>
        <taxon>Canalipalpata</taxon>
        <taxon>Sabellida</taxon>
        <taxon>Siboglinidae</taxon>
        <taxon>Ridgeia</taxon>
    </lineage>
</organism>
<accession>A0AAD9NEC7</accession>
<evidence type="ECO:0000256" key="1">
    <source>
        <dbReference type="ARBA" id="ARBA00004138"/>
    </source>
</evidence>
<dbReference type="SMART" id="SM00308">
    <property type="entry name" value="LH2"/>
    <property type="match status" value="1"/>
</dbReference>
<protein>
    <submittedName>
        <fullName evidence="18">Uncharacterized protein</fullName>
    </submittedName>
</protein>
<evidence type="ECO:0000256" key="7">
    <source>
        <dbReference type="ARBA" id="ARBA00022989"/>
    </source>
</evidence>
<dbReference type="InterPro" id="IPR022409">
    <property type="entry name" value="PKD/Chitinase_dom"/>
</dbReference>
<keyword evidence="8" id="KW-0969">Cilium</keyword>
<feature type="compositionally biased region" description="Basic and acidic residues" evidence="14">
    <location>
        <begin position="2802"/>
        <end position="2824"/>
    </location>
</feature>
<dbReference type="InterPro" id="IPR000601">
    <property type="entry name" value="PKD_dom"/>
</dbReference>
<dbReference type="InterPro" id="IPR051223">
    <property type="entry name" value="Polycystin"/>
</dbReference>
<keyword evidence="4" id="KW-1003">Cell membrane</keyword>
<keyword evidence="10" id="KW-0325">Glycoprotein</keyword>
<dbReference type="InterPro" id="IPR035986">
    <property type="entry name" value="PKD_dom_sf"/>
</dbReference>
<dbReference type="EMBL" id="JAODUO010001288">
    <property type="protein sequence ID" value="KAK2167152.1"/>
    <property type="molecule type" value="Genomic_DNA"/>
</dbReference>
<dbReference type="SUPFAM" id="SSF49299">
    <property type="entry name" value="PKD domain"/>
    <property type="match status" value="7"/>
</dbReference>